<dbReference type="InterPro" id="IPR016024">
    <property type="entry name" value="ARM-type_fold"/>
</dbReference>
<proteinExistence type="inferred from homology"/>
<keyword evidence="4 9" id="KW-0812">Transmembrane</keyword>
<evidence type="ECO:0000256" key="9">
    <source>
        <dbReference type="SAM" id="Phobius"/>
    </source>
</evidence>
<dbReference type="PANTHER" id="PTHR11795">
    <property type="entry name" value="BRANCHED-CHAIN AMINO ACID TRANSPORT SYSTEM PERMEASE PROTEIN LIVH"/>
    <property type="match status" value="1"/>
</dbReference>
<sequence length="530" mass="54264">MLCVLMALAALPARAALDPALVQGLGGDFNARVAAIDALGVAGGDEAAALLDALEGGRLGTVDGRLVVIAPDGLRDATSGEALAADAGAATRITVNNRLRRAIGTARAALALSSAQPAQRLAAADTLRENASPALLPVLARALAAEQDDAVRAVLRYATAKLELASPDPALRLKAAQALGGSSDAAVKNLLAALLEKRGDGAAATWVEADAEVRAAAAASMRAIDRRIGLAQTAGTLFSGLSLGSILLLAALGLAITYGVMGVINMAHGELLMVGAYATFLVQGAFRSHLPEYLDLYVLAAIPAAFLAAALVGIAMERLVLRHLYGRPLESLLATWGLSLVLIQAARVLFGPQNLELANPSWMSGGVELAGGVVLPYNRIVILGFAAFVLVLIWLMMQKTRLGMFVRAVTQNRPMAGCVGVPTARVDTLAFAIGSGVAGLGGLALSQIANVGPAMGTGYIVDAFMVVVLGGVGQLAGAVWAALGLGIVAKFLEGWAGAVVAKILVLVFIIAFIQKRPQGIFALKGRFADS</sequence>
<accession>N6ZUZ7</accession>
<evidence type="ECO:0000313" key="11">
    <source>
        <dbReference type="EMBL" id="ENO95934.1"/>
    </source>
</evidence>
<comment type="caution">
    <text evidence="11">The sequence shown here is derived from an EMBL/GenBank/DDBJ whole genome shotgun (WGS) entry which is preliminary data.</text>
</comment>
<gene>
    <name evidence="11" type="ORF">C667_16534</name>
</gene>
<keyword evidence="7 9" id="KW-0472">Membrane</keyword>
<dbReference type="Proteomes" id="UP000013047">
    <property type="component" value="Unassembled WGS sequence"/>
</dbReference>
<keyword evidence="12" id="KW-1185">Reference proteome</keyword>
<dbReference type="NCBIfam" id="TIGR03409">
    <property type="entry name" value="urea_trans_UrtB"/>
    <property type="match status" value="1"/>
</dbReference>
<feature type="signal peptide" evidence="10">
    <location>
        <begin position="1"/>
        <end position="15"/>
    </location>
</feature>
<evidence type="ECO:0000256" key="4">
    <source>
        <dbReference type="ARBA" id="ARBA00022692"/>
    </source>
</evidence>
<evidence type="ECO:0000256" key="5">
    <source>
        <dbReference type="ARBA" id="ARBA00022970"/>
    </source>
</evidence>
<evidence type="ECO:0000256" key="2">
    <source>
        <dbReference type="ARBA" id="ARBA00022448"/>
    </source>
</evidence>
<evidence type="ECO:0000256" key="6">
    <source>
        <dbReference type="ARBA" id="ARBA00022989"/>
    </source>
</evidence>
<dbReference type="InterPro" id="IPR001851">
    <property type="entry name" value="ABC_transp_permease"/>
</dbReference>
<feature type="chain" id="PRO_5013220728" evidence="10">
    <location>
        <begin position="16"/>
        <end position="530"/>
    </location>
</feature>
<dbReference type="GO" id="GO:0006865">
    <property type="term" value="P:amino acid transport"/>
    <property type="evidence" value="ECO:0007669"/>
    <property type="project" value="UniProtKB-KW"/>
</dbReference>
<organism evidence="11 12">
    <name type="scientific">Thauera phenylacetica B4P</name>
    <dbReference type="NCBI Taxonomy" id="1234382"/>
    <lineage>
        <taxon>Bacteria</taxon>
        <taxon>Pseudomonadati</taxon>
        <taxon>Pseudomonadota</taxon>
        <taxon>Betaproteobacteria</taxon>
        <taxon>Rhodocyclales</taxon>
        <taxon>Zoogloeaceae</taxon>
        <taxon>Thauera</taxon>
    </lineage>
</organism>
<feature type="transmembrane region" description="Helical" evidence="9">
    <location>
        <begin position="463"/>
        <end position="489"/>
    </location>
</feature>
<dbReference type="GO" id="GO:0022857">
    <property type="term" value="F:transmembrane transporter activity"/>
    <property type="evidence" value="ECO:0007669"/>
    <property type="project" value="InterPro"/>
</dbReference>
<dbReference type="PANTHER" id="PTHR11795:SF447">
    <property type="entry name" value="ABC TRANSPORTER PERMEASE PROTEIN"/>
    <property type="match status" value="1"/>
</dbReference>
<dbReference type="CDD" id="cd06582">
    <property type="entry name" value="TM_PBP1_LivH_like"/>
    <property type="match status" value="1"/>
</dbReference>
<feature type="transmembrane region" description="Helical" evidence="9">
    <location>
        <begin position="377"/>
        <end position="397"/>
    </location>
</feature>
<dbReference type="InterPro" id="IPR011989">
    <property type="entry name" value="ARM-like"/>
</dbReference>
<dbReference type="Gene3D" id="1.25.10.10">
    <property type="entry name" value="Leucine-rich Repeat Variant"/>
    <property type="match status" value="1"/>
</dbReference>
<protein>
    <submittedName>
        <fullName evidence="11">Urea ABC transporter permease UrtB</fullName>
    </submittedName>
</protein>
<feature type="transmembrane region" description="Helical" evidence="9">
    <location>
        <begin position="237"/>
        <end position="259"/>
    </location>
</feature>
<evidence type="ECO:0000256" key="8">
    <source>
        <dbReference type="ARBA" id="ARBA00037998"/>
    </source>
</evidence>
<evidence type="ECO:0000313" key="12">
    <source>
        <dbReference type="Proteomes" id="UP000013047"/>
    </source>
</evidence>
<dbReference type="GO" id="GO:0005886">
    <property type="term" value="C:plasma membrane"/>
    <property type="evidence" value="ECO:0007669"/>
    <property type="project" value="UniProtKB-SubCell"/>
</dbReference>
<evidence type="ECO:0000256" key="7">
    <source>
        <dbReference type="ARBA" id="ARBA00023136"/>
    </source>
</evidence>
<dbReference type="AlphaFoldDB" id="N6ZUZ7"/>
<comment type="similarity">
    <text evidence="8">Belongs to the binding-protein-dependent transport system permease family. LivHM subfamily.</text>
</comment>
<dbReference type="InterPro" id="IPR017779">
    <property type="entry name" value="ABC_UrtB_bac"/>
</dbReference>
<evidence type="ECO:0000256" key="10">
    <source>
        <dbReference type="SAM" id="SignalP"/>
    </source>
</evidence>
<comment type="subcellular location">
    <subcellularLocation>
        <location evidence="1">Cell membrane</location>
        <topology evidence="1">Multi-pass membrane protein</topology>
    </subcellularLocation>
</comment>
<keyword evidence="3" id="KW-1003">Cell membrane</keyword>
<dbReference type="InterPro" id="IPR052157">
    <property type="entry name" value="BCAA_transport_permease"/>
</dbReference>
<dbReference type="Pfam" id="PF02653">
    <property type="entry name" value="BPD_transp_2"/>
    <property type="match status" value="1"/>
</dbReference>
<keyword evidence="5" id="KW-0029">Amino-acid transport</keyword>
<dbReference type="EMBL" id="AMXF01000155">
    <property type="protein sequence ID" value="ENO95934.1"/>
    <property type="molecule type" value="Genomic_DNA"/>
</dbReference>
<feature type="transmembrane region" description="Helical" evidence="9">
    <location>
        <begin position="296"/>
        <end position="320"/>
    </location>
</feature>
<feature type="transmembrane region" description="Helical" evidence="9">
    <location>
        <begin position="495"/>
        <end position="513"/>
    </location>
</feature>
<keyword evidence="2" id="KW-0813">Transport</keyword>
<evidence type="ECO:0000256" key="1">
    <source>
        <dbReference type="ARBA" id="ARBA00004651"/>
    </source>
</evidence>
<evidence type="ECO:0000256" key="3">
    <source>
        <dbReference type="ARBA" id="ARBA00022475"/>
    </source>
</evidence>
<name>N6ZUZ7_9RHOO</name>
<dbReference type="SUPFAM" id="SSF48371">
    <property type="entry name" value="ARM repeat"/>
    <property type="match status" value="1"/>
</dbReference>
<feature type="transmembrane region" description="Helical" evidence="9">
    <location>
        <begin position="332"/>
        <end position="350"/>
    </location>
</feature>
<keyword evidence="10" id="KW-0732">Signal</keyword>
<keyword evidence="6 9" id="KW-1133">Transmembrane helix</keyword>
<reference evidence="11 12" key="1">
    <citation type="submission" date="2012-09" db="EMBL/GenBank/DDBJ databases">
        <title>Draft Genome Sequences of 6 Strains from Genus Thauera.</title>
        <authorList>
            <person name="Liu B."/>
            <person name="Shapleigh J.P."/>
            <person name="Frostegard A.H."/>
        </authorList>
    </citation>
    <scope>NUCLEOTIDE SEQUENCE [LARGE SCALE GENOMIC DNA]</scope>
    <source>
        <strain evidence="11 12">B4P</strain>
    </source>
</reference>